<dbReference type="InterPro" id="IPR029033">
    <property type="entry name" value="His_PPase_superfam"/>
</dbReference>
<evidence type="ECO:0000256" key="8">
    <source>
        <dbReference type="ARBA" id="ARBA00022801"/>
    </source>
</evidence>
<feature type="disulfide bond" evidence="25">
    <location>
        <begin position="235"/>
        <end position="249"/>
    </location>
</feature>
<dbReference type="InterPro" id="IPR016274">
    <property type="entry name" value="Histidine_acid_Pase_euk"/>
</dbReference>
<comment type="catalytic activity">
    <reaction evidence="17">
        <text>1D-myo-inositol 1,2,3,6-tetrakisphosphate + H2O = 1D-myo-inositol 1,2,3-trisphosphate + phosphate</text>
        <dbReference type="Rhea" id="RHEA:77123"/>
        <dbReference type="ChEBI" id="CHEBI:15377"/>
        <dbReference type="ChEBI" id="CHEBI:43474"/>
        <dbReference type="ChEBI" id="CHEBI:195534"/>
        <dbReference type="ChEBI" id="CHEBI:195536"/>
    </reaction>
    <physiologicalReaction direction="left-to-right" evidence="17">
        <dbReference type="Rhea" id="RHEA:77124"/>
    </physiologicalReaction>
</comment>
<evidence type="ECO:0000256" key="1">
    <source>
        <dbReference type="ARBA" id="ARBA00004236"/>
    </source>
</evidence>
<evidence type="ECO:0000256" key="13">
    <source>
        <dbReference type="ARBA" id="ARBA00043671"/>
    </source>
</evidence>
<dbReference type="AlphaFoldDB" id="Q4SL74"/>
<evidence type="ECO:0000256" key="18">
    <source>
        <dbReference type="ARBA" id="ARBA00043746"/>
    </source>
</evidence>
<evidence type="ECO:0000256" key="2">
    <source>
        <dbReference type="ARBA" id="ARBA00008422"/>
    </source>
</evidence>
<evidence type="ECO:0000256" key="4">
    <source>
        <dbReference type="ARBA" id="ARBA00013040"/>
    </source>
</evidence>
<organism evidence="26">
    <name type="scientific">Tetraodon nigroviridis</name>
    <name type="common">Spotted green pufferfish</name>
    <name type="synonym">Chelonodon nigroviridis</name>
    <dbReference type="NCBI Taxonomy" id="99883"/>
    <lineage>
        <taxon>Eukaryota</taxon>
        <taxon>Metazoa</taxon>
        <taxon>Chordata</taxon>
        <taxon>Craniata</taxon>
        <taxon>Vertebrata</taxon>
        <taxon>Euteleostomi</taxon>
        <taxon>Actinopterygii</taxon>
        <taxon>Neopterygii</taxon>
        <taxon>Teleostei</taxon>
        <taxon>Neoteleostei</taxon>
        <taxon>Acanthomorphata</taxon>
        <taxon>Eupercaria</taxon>
        <taxon>Tetraodontiformes</taxon>
        <taxon>Tetradontoidea</taxon>
        <taxon>Tetraodontidae</taxon>
        <taxon>Tetraodon</taxon>
    </lineage>
</organism>
<name>Q4SL74_TETNG</name>
<evidence type="ECO:0000256" key="20">
    <source>
        <dbReference type="ARBA" id="ARBA00043757"/>
    </source>
</evidence>
<keyword evidence="6" id="KW-1003">Cell membrane</keyword>
<evidence type="ECO:0000256" key="7">
    <source>
        <dbReference type="ARBA" id="ARBA00022729"/>
    </source>
</evidence>
<evidence type="ECO:0000256" key="11">
    <source>
        <dbReference type="ARBA" id="ARBA00031642"/>
    </source>
</evidence>
<dbReference type="GO" id="GO:0034417">
    <property type="term" value="F:bisphosphoglycerate 3-phosphatase activity"/>
    <property type="evidence" value="ECO:0007669"/>
    <property type="project" value="UniProtKB-EC"/>
</dbReference>
<dbReference type="EMBL" id="CAAE01014563">
    <property type="protein sequence ID" value="CAF98608.1"/>
    <property type="molecule type" value="Genomic_DNA"/>
</dbReference>
<comment type="catalytic activity">
    <reaction evidence="14">
        <text>1D-myo-inositol 1,2-bisphosphate + H2O = 1D-myo-inositol 2-phosphate + phosphate</text>
        <dbReference type="Rhea" id="RHEA:77135"/>
        <dbReference type="ChEBI" id="CHEBI:15377"/>
        <dbReference type="ChEBI" id="CHEBI:43474"/>
        <dbReference type="ChEBI" id="CHEBI:84142"/>
        <dbReference type="ChEBI" id="CHEBI:195539"/>
        <dbReference type="EC" id="3.1.3.62"/>
    </reaction>
    <physiologicalReaction direction="left-to-right" evidence="14">
        <dbReference type="Rhea" id="RHEA:77136"/>
    </physiologicalReaction>
</comment>
<evidence type="ECO:0000256" key="3">
    <source>
        <dbReference type="ARBA" id="ARBA00012976"/>
    </source>
</evidence>
<dbReference type="EC" id="3.1.3.80" evidence="3"/>
<proteinExistence type="inferred from homology"/>
<feature type="disulfide bond" evidence="25">
    <location>
        <begin position="38"/>
        <end position="369"/>
    </location>
</feature>
<dbReference type="Gene3D" id="3.40.50.1240">
    <property type="entry name" value="Phosphoglycerate mutase-like"/>
    <property type="match status" value="1"/>
</dbReference>
<evidence type="ECO:0000256" key="16">
    <source>
        <dbReference type="ARBA" id="ARBA00043733"/>
    </source>
</evidence>
<dbReference type="OrthoDB" id="6509975at2759"/>
<evidence type="ECO:0000256" key="9">
    <source>
        <dbReference type="ARBA" id="ARBA00023136"/>
    </source>
</evidence>
<accession>Q4SL74</accession>
<evidence type="ECO:0000256" key="23">
    <source>
        <dbReference type="ARBA" id="ARBA00043829"/>
    </source>
</evidence>
<dbReference type="PIRSF" id="PIRSF000894">
    <property type="entry name" value="Acid_phosphatase"/>
    <property type="match status" value="1"/>
</dbReference>
<comment type="catalytic activity">
    <reaction evidence="15">
        <text>1D-myo-inositol hexakisphosphate + H2O = 1D-myo-inositol 1,2,4,5,6-pentakisphosphate + phosphate</text>
        <dbReference type="Rhea" id="RHEA:16989"/>
        <dbReference type="ChEBI" id="CHEBI:15377"/>
        <dbReference type="ChEBI" id="CHEBI:43474"/>
        <dbReference type="ChEBI" id="CHEBI:57798"/>
        <dbReference type="ChEBI" id="CHEBI:58130"/>
        <dbReference type="EC" id="3.1.3.62"/>
    </reaction>
    <physiologicalReaction direction="left-to-right" evidence="15">
        <dbReference type="Rhea" id="RHEA:16990"/>
    </physiologicalReaction>
</comment>
<dbReference type="EC" id="3.1.3.62" evidence="4"/>
<dbReference type="Pfam" id="PF00328">
    <property type="entry name" value="His_Phos_2"/>
    <property type="match status" value="1"/>
</dbReference>
<evidence type="ECO:0000256" key="14">
    <source>
        <dbReference type="ARBA" id="ARBA00043674"/>
    </source>
</evidence>
<evidence type="ECO:0000256" key="22">
    <source>
        <dbReference type="ARBA" id="ARBA00043801"/>
    </source>
</evidence>
<evidence type="ECO:0000256" key="10">
    <source>
        <dbReference type="ARBA" id="ARBA00023180"/>
    </source>
</evidence>
<dbReference type="CDD" id="cd07061">
    <property type="entry name" value="HP_HAP_like"/>
    <property type="match status" value="1"/>
</dbReference>
<evidence type="ECO:0000256" key="12">
    <source>
        <dbReference type="ARBA" id="ARBA00043668"/>
    </source>
</evidence>
<evidence type="ECO:0000256" key="17">
    <source>
        <dbReference type="ARBA" id="ARBA00043739"/>
    </source>
</evidence>
<comment type="catalytic activity">
    <reaction evidence="23">
        <text>1D-myo-inositol 1,4,5,6-tetrakisphosphate + H2O = 1D-myo-inositol 1,4,5-trisphosphate + phosphate</text>
        <dbReference type="Rhea" id="RHEA:77147"/>
        <dbReference type="ChEBI" id="CHEBI:15377"/>
        <dbReference type="ChEBI" id="CHEBI:43474"/>
        <dbReference type="ChEBI" id="CHEBI:57627"/>
        <dbReference type="ChEBI" id="CHEBI:203600"/>
    </reaction>
    <physiologicalReaction direction="left-to-right" evidence="23">
        <dbReference type="Rhea" id="RHEA:77148"/>
    </physiologicalReaction>
</comment>
<evidence type="ECO:0000256" key="19">
    <source>
        <dbReference type="ARBA" id="ARBA00043747"/>
    </source>
</evidence>
<evidence type="ECO:0000256" key="25">
    <source>
        <dbReference type="PIRSR" id="PIRSR000894-2"/>
    </source>
</evidence>
<dbReference type="KEGG" id="tng:GSTEN00016384G001"/>
<dbReference type="GO" id="GO:0005886">
    <property type="term" value="C:plasma membrane"/>
    <property type="evidence" value="ECO:0007669"/>
    <property type="project" value="UniProtKB-SubCell"/>
</dbReference>
<evidence type="ECO:0000256" key="24">
    <source>
        <dbReference type="ARBA" id="ARBA00043832"/>
    </source>
</evidence>
<comment type="caution">
    <text evidence="26">The sequence shown here is derived from an EMBL/GenBank/DDBJ whole genome shotgun (WGS) entry which is preliminary data.</text>
</comment>
<comment type="catalytic activity">
    <reaction evidence="16">
        <text>1D-myo-inositol 1,2,3-trisphosphate + H2O = 1D-myo-inositol 2,3-bisphosphate + phosphate</text>
        <dbReference type="Rhea" id="RHEA:77127"/>
        <dbReference type="ChEBI" id="CHEBI:15377"/>
        <dbReference type="ChEBI" id="CHEBI:43474"/>
        <dbReference type="ChEBI" id="CHEBI:195536"/>
        <dbReference type="ChEBI" id="CHEBI:195538"/>
    </reaction>
    <physiologicalReaction direction="left-to-right" evidence="16">
        <dbReference type="Rhea" id="RHEA:77128"/>
    </physiologicalReaction>
</comment>
<protein>
    <recommendedName>
        <fullName evidence="5">Multiple inositol polyphosphate phosphatase 1</fullName>
        <ecNumber evidence="4">3.1.3.62</ecNumber>
        <ecNumber evidence="3">3.1.3.80</ecNumber>
    </recommendedName>
    <alternativeName>
        <fullName evidence="11">2,3-bisphosphoglycerate 3-phosphatase</fullName>
    </alternativeName>
</protein>
<dbReference type="PANTHER" id="PTHR20963">
    <property type="entry name" value="MULTIPLE INOSITOL POLYPHOSPHATE PHOSPHATASE-RELATED"/>
    <property type="match status" value="1"/>
</dbReference>
<comment type="catalytic activity">
    <reaction evidence="18">
        <text>1D-myo-inositol hexakisphosphate + H2O = 1D-myo-inositol 1,2,3,5,6-pentakisphosphate + phosphate</text>
        <dbReference type="Rhea" id="RHEA:20960"/>
        <dbReference type="ChEBI" id="CHEBI:15377"/>
        <dbReference type="ChEBI" id="CHEBI:43474"/>
        <dbReference type="ChEBI" id="CHEBI:58130"/>
        <dbReference type="ChEBI" id="CHEBI:58747"/>
    </reaction>
    <physiologicalReaction direction="left-to-right" evidence="18">
        <dbReference type="Rhea" id="RHEA:20961"/>
    </physiologicalReaction>
</comment>
<keyword evidence="7" id="KW-0732">Signal</keyword>
<dbReference type="SUPFAM" id="SSF53254">
    <property type="entry name" value="Phosphoglycerate mutase-like"/>
    <property type="match status" value="1"/>
</dbReference>
<keyword evidence="8" id="KW-0378">Hydrolase</keyword>
<comment type="catalytic activity">
    <reaction evidence="22">
        <text>1D-myo-inositol 2,3-bisphosphate + H2O = 1D-myo-inositol 2-phosphate + phosphate</text>
        <dbReference type="Rhea" id="RHEA:77139"/>
        <dbReference type="ChEBI" id="CHEBI:15377"/>
        <dbReference type="ChEBI" id="CHEBI:43474"/>
        <dbReference type="ChEBI" id="CHEBI:84142"/>
        <dbReference type="ChEBI" id="CHEBI:195538"/>
    </reaction>
    <physiologicalReaction direction="left-to-right" evidence="22">
        <dbReference type="Rhea" id="RHEA:77140"/>
    </physiologicalReaction>
</comment>
<keyword evidence="10" id="KW-0325">Glycoprotein</keyword>
<comment type="catalytic activity">
    <reaction evidence="12">
        <text>1D-myo-inositol 1,2,5,6-tetrakisphosphate + H2O = 1D-myo-inositol 1,2,6-trisphosphate + phosphate</text>
        <dbReference type="Rhea" id="RHEA:77119"/>
        <dbReference type="ChEBI" id="CHEBI:15377"/>
        <dbReference type="ChEBI" id="CHEBI:43474"/>
        <dbReference type="ChEBI" id="CHEBI:195535"/>
        <dbReference type="ChEBI" id="CHEBI:195537"/>
        <dbReference type="EC" id="3.1.3.62"/>
    </reaction>
    <physiologicalReaction direction="left-to-right" evidence="12">
        <dbReference type="Rhea" id="RHEA:77120"/>
    </physiologicalReaction>
</comment>
<comment type="catalytic activity">
    <reaction evidence="24">
        <text>(2R)-2,3-bisphosphoglycerate + H2O = (2R)-2-phosphoglycerate + phosphate</text>
        <dbReference type="Rhea" id="RHEA:27381"/>
        <dbReference type="ChEBI" id="CHEBI:15377"/>
        <dbReference type="ChEBI" id="CHEBI:43474"/>
        <dbReference type="ChEBI" id="CHEBI:58248"/>
        <dbReference type="ChEBI" id="CHEBI:58289"/>
        <dbReference type="EC" id="3.1.3.80"/>
    </reaction>
    <physiologicalReaction direction="left-to-right" evidence="24">
        <dbReference type="Rhea" id="RHEA:27382"/>
    </physiologicalReaction>
</comment>
<reference evidence="26" key="2">
    <citation type="submission" date="2004-02" db="EMBL/GenBank/DDBJ databases">
        <authorList>
            <consortium name="Genoscope"/>
            <consortium name="Whitehead Institute Centre for Genome Research"/>
        </authorList>
    </citation>
    <scope>NUCLEOTIDE SEQUENCE</scope>
</reference>
<dbReference type="GO" id="GO:0052745">
    <property type="term" value="F:inositol phosphate phosphatase activity"/>
    <property type="evidence" value="ECO:0007669"/>
    <property type="project" value="TreeGrafter"/>
</dbReference>
<keyword evidence="25" id="KW-1015">Disulfide bond</keyword>
<comment type="subcellular location">
    <subcellularLocation>
        <location evidence="1">Cell membrane</location>
    </subcellularLocation>
</comment>
<dbReference type="InterPro" id="IPR000560">
    <property type="entry name" value="His_Pase_clade-2"/>
</dbReference>
<sequence length="429" mass="48960">TIAKYFNTKGRYEEVNPYLINDILSVNRSVLPPLSAKCQPIHLTAIIRHGTRYPNPNIIKNMQQLHSIVVHNASGRESWLQEIQSQWRMWYTEDMDGRLVQKGVDDLRHLAVRLSKLFPSMISEEKLRAGWIKFATSSKHRCVNSTLSFQAGLAELWGIPDLVFGLTVNDTLMRFYSQCARLVQQVDRNASALIEMDRFSRGSDMKRVQEKIANQLRVPHSLISYDMAEAAFYLCAYEFTIRTVNSPWCHLIDEESAKVMEYAGDLKEFWKRGYGYDINSKASCVLLHDLFDRLDKATREKRSGVEVAEAVTVQVGHADTLLPLLTLLGFFKDADRMTSTNYAAQTGRSFRSGRIVPYAANLVLVLYDCGGDDLRLQPLLNERPVKFPGLSDQEVSMPRFQDVKELYRELLQGCDFESECRLVEAPAEA</sequence>
<comment type="catalytic activity">
    <reaction evidence="19">
        <text>1D-myo-inositol 1,2,6-trisphosphate + H2O = 1D-myo-inositol 1,2-bisphosphate + phosphate</text>
        <dbReference type="Rhea" id="RHEA:77131"/>
        <dbReference type="ChEBI" id="CHEBI:15377"/>
        <dbReference type="ChEBI" id="CHEBI:43474"/>
        <dbReference type="ChEBI" id="CHEBI:195537"/>
        <dbReference type="ChEBI" id="CHEBI:195539"/>
        <dbReference type="EC" id="3.1.3.62"/>
    </reaction>
    <physiologicalReaction direction="left-to-right" evidence="19">
        <dbReference type="Rhea" id="RHEA:77132"/>
    </physiologicalReaction>
</comment>
<gene>
    <name evidence="26" type="ORF">GSTENG00016384001</name>
</gene>
<evidence type="ECO:0000313" key="26">
    <source>
        <dbReference type="EMBL" id="CAF98608.1"/>
    </source>
</evidence>
<dbReference type="GO" id="GO:0003993">
    <property type="term" value="F:acid phosphatase activity"/>
    <property type="evidence" value="ECO:0007669"/>
    <property type="project" value="TreeGrafter"/>
</dbReference>
<keyword evidence="9" id="KW-0472">Membrane</keyword>
<dbReference type="PANTHER" id="PTHR20963:SF41">
    <property type="entry name" value="MULTIPLE INOSITOL POLYPHOSPHATE PHOSPHATASE 1"/>
    <property type="match status" value="1"/>
</dbReference>
<comment type="catalytic activity">
    <reaction evidence="21">
        <text>1D-myo-inositol 1,3,4,5,6-pentakisphosphate + H2O = 1D-myo-inositol 1,4,5,6-tetrakisphosphate + phosphate</text>
        <dbReference type="Rhea" id="RHEA:77143"/>
        <dbReference type="ChEBI" id="CHEBI:15377"/>
        <dbReference type="ChEBI" id="CHEBI:43474"/>
        <dbReference type="ChEBI" id="CHEBI:57627"/>
        <dbReference type="ChEBI" id="CHEBI:57733"/>
    </reaction>
    <physiologicalReaction direction="left-to-right" evidence="21">
        <dbReference type="Rhea" id="RHEA:77144"/>
    </physiologicalReaction>
</comment>
<evidence type="ECO:0000256" key="5">
    <source>
        <dbReference type="ARBA" id="ARBA00018097"/>
    </source>
</evidence>
<dbReference type="FunFam" id="3.40.50.1240:FF:000014">
    <property type="entry name" value="Multiple inositol polyphosphate phosphatase 1"/>
    <property type="match status" value="1"/>
</dbReference>
<feature type="non-terminal residue" evidence="26">
    <location>
        <position position="429"/>
    </location>
</feature>
<comment type="similarity">
    <text evidence="2">Belongs to the histidine acid phosphatase family. MINPP1 subfamily.</text>
</comment>
<comment type="catalytic activity">
    <reaction evidence="13">
        <text>1D-myo-inositol 1,2,4,5,6-pentakisphosphate + H2O = 1D-myo-inositol 1,2,5,6-tetrakisphosphate + phosphate</text>
        <dbReference type="Rhea" id="RHEA:77115"/>
        <dbReference type="ChEBI" id="CHEBI:15377"/>
        <dbReference type="ChEBI" id="CHEBI:43474"/>
        <dbReference type="ChEBI" id="CHEBI:57798"/>
        <dbReference type="ChEBI" id="CHEBI:195535"/>
        <dbReference type="EC" id="3.1.3.62"/>
    </reaction>
    <physiologicalReaction direction="left-to-right" evidence="13">
        <dbReference type="Rhea" id="RHEA:77116"/>
    </physiologicalReaction>
</comment>
<evidence type="ECO:0000256" key="15">
    <source>
        <dbReference type="ARBA" id="ARBA00043691"/>
    </source>
</evidence>
<evidence type="ECO:0000256" key="6">
    <source>
        <dbReference type="ARBA" id="ARBA00022475"/>
    </source>
</evidence>
<evidence type="ECO:0000256" key="21">
    <source>
        <dbReference type="ARBA" id="ARBA00043762"/>
    </source>
</evidence>
<reference evidence="26" key="1">
    <citation type="journal article" date="2004" name="Nature">
        <title>Genome duplication in the teleost fish Tetraodon nigroviridis reveals the early vertebrate proto-karyotype.</title>
        <authorList>
            <person name="Jaillon O."/>
            <person name="Aury J.-M."/>
            <person name="Brunet F."/>
            <person name="Petit J.-L."/>
            <person name="Stange-Thomann N."/>
            <person name="Mauceli E."/>
            <person name="Bouneau L."/>
            <person name="Fischer C."/>
            <person name="Ozouf-Costaz C."/>
            <person name="Bernot A."/>
            <person name="Nicaud S."/>
            <person name="Jaffe D."/>
            <person name="Fisher S."/>
            <person name="Lutfalla G."/>
            <person name="Dossat C."/>
            <person name="Segurens B."/>
            <person name="Dasilva C."/>
            <person name="Salanoubat M."/>
            <person name="Levy M."/>
            <person name="Boudet N."/>
            <person name="Castellano S."/>
            <person name="Anthouard V."/>
            <person name="Jubin C."/>
            <person name="Castelli V."/>
            <person name="Katinka M."/>
            <person name="Vacherie B."/>
            <person name="Biemont C."/>
            <person name="Skalli Z."/>
            <person name="Cattolico L."/>
            <person name="Poulain J."/>
            <person name="De Berardinis V."/>
            <person name="Cruaud C."/>
            <person name="Duprat S."/>
            <person name="Brottier P."/>
            <person name="Coutanceau J.-P."/>
            <person name="Gouzy J."/>
            <person name="Parra G."/>
            <person name="Lardier G."/>
            <person name="Chapple C."/>
            <person name="McKernan K.J."/>
            <person name="McEwan P."/>
            <person name="Bosak S."/>
            <person name="Kellis M."/>
            <person name="Volff J.-N."/>
            <person name="Guigo R."/>
            <person name="Zody M.C."/>
            <person name="Mesirov J."/>
            <person name="Lindblad-Toh K."/>
            <person name="Birren B."/>
            <person name="Nusbaum C."/>
            <person name="Kahn D."/>
            <person name="Robinson-Rechavi M."/>
            <person name="Laudet V."/>
            <person name="Schachter V."/>
            <person name="Quetier F."/>
            <person name="Saurin W."/>
            <person name="Scarpelli C."/>
            <person name="Wincker P."/>
            <person name="Lander E.S."/>
            <person name="Weissenbach J."/>
            <person name="Roest Crollius H."/>
        </authorList>
    </citation>
    <scope>NUCLEOTIDE SEQUENCE [LARGE SCALE GENOMIC DNA]</scope>
</reference>
<comment type="catalytic activity">
    <reaction evidence="20">
        <text>1D-myo-inositol 1,2,3,5,6-pentakisphosphate + H2O = 1D-myo-inositol 1,2,3,6-tetrakisphosphate + phosphate</text>
        <dbReference type="Rhea" id="RHEA:77111"/>
        <dbReference type="ChEBI" id="CHEBI:15377"/>
        <dbReference type="ChEBI" id="CHEBI:43474"/>
        <dbReference type="ChEBI" id="CHEBI:58747"/>
        <dbReference type="ChEBI" id="CHEBI:195534"/>
    </reaction>
    <physiologicalReaction direction="left-to-right" evidence="20">
        <dbReference type="Rhea" id="RHEA:77112"/>
    </physiologicalReaction>
</comment>